<evidence type="ECO:0000313" key="2">
    <source>
        <dbReference type="Proteomes" id="UP000828941"/>
    </source>
</evidence>
<dbReference type="Proteomes" id="UP000828941">
    <property type="component" value="Chromosome 4"/>
</dbReference>
<name>A0ACB9PJV3_BAUVA</name>
<sequence length="571" mass="63962">MSSMDLPTTEVDLGPEKIEDKKELPFPCDLCDTEVVHKIAQMFMPGLATACVDNTSGDIFRTPGSVAADLRNEMIEYLTQRSESFVAESVILEGGPEAEVSDNPFDIISDFVDDFASTKRNLFSRVSGWLLNDKREDKIDDFIQDMERDGFWSLDKRETIAETLLKNVDFKCLFHCSLKSNTEEELASHVYNCNFRSMICENEGCESRFCAANLDKHDAICPFKIIPCEQKCSENIMRRAMDRHCITSCPMRLVNCPFYSVGCRVAIRQCDIVKHRSDELHSHLLYILRGIYKDASDEDLKRRVEQIVEAESNSRLEGARDVRPLKNIVKGIEAKLGPFEYTPPSPPKENIEEKNANNEDAEDSATKENSEEKNKNENAEDGATKENNEEKNAKNENAEDANADGAAKENSEEKNAKKEDAEDSDLEKKSTEQTANVENSEASSIMNKNTADNNNVDIEDKDSQIKNQSGEESTQHSNMENSSEKSAVSSTADSSTAENNVNSEARDSQMKNQSDEESAQNANMEKSSDKPEVSALKKDSEETSKEKDAEDSDLEIKSKEESKQTKPANSL</sequence>
<reference evidence="1 2" key="1">
    <citation type="journal article" date="2022" name="DNA Res.">
        <title>Chromosomal-level genome assembly of the orchid tree Bauhinia variegata (Leguminosae; Cercidoideae) supports the allotetraploid origin hypothesis of Bauhinia.</title>
        <authorList>
            <person name="Zhong Y."/>
            <person name="Chen Y."/>
            <person name="Zheng D."/>
            <person name="Pang J."/>
            <person name="Liu Y."/>
            <person name="Luo S."/>
            <person name="Meng S."/>
            <person name="Qian L."/>
            <person name="Wei D."/>
            <person name="Dai S."/>
            <person name="Zhou R."/>
        </authorList>
    </citation>
    <scope>NUCLEOTIDE SEQUENCE [LARGE SCALE GENOMIC DNA]</scope>
    <source>
        <strain evidence="1">BV-YZ2020</strain>
    </source>
</reference>
<dbReference type="EMBL" id="CM039429">
    <property type="protein sequence ID" value="KAI4348823.1"/>
    <property type="molecule type" value="Genomic_DNA"/>
</dbReference>
<proteinExistence type="predicted"/>
<keyword evidence="2" id="KW-1185">Reference proteome</keyword>
<protein>
    <submittedName>
        <fullName evidence="1">Uncharacterized protein</fullName>
    </submittedName>
</protein>
<accession>A0ACB9PJV3</accession>
<comment type="caution">
    <text evidence="1">The sequence shown here is derived from an EMBL/GenBank/DDBJ whole genome shotgun (WGS) entry which is preliminary data.</text>
</comment>
<organism evidence="1 2">
    <name type="scientific">Bauhinia variegata</name>
    <name type="common">Purple orchid tree</name>
    <name type="synonym">Phanera variegata</name>
    <dbReference type="NCBI Taxonomy" id="167791"/>
    <lineage>
        <taxon>Eukaryota</taxon>
        <taxon>Viridiplantae</taxon>
        <taxon>Streptophyta</taxon>
        <taxon>Embryophyta</taxon>
        <taxon>Tracheophyta</taxon>
        <taxon>Spermatophyta</taxon>
        <taxon>Magnoliopsida</taxon>
        <taxon>eudicotyledons</taxon>
        <taxon>Gunneridae</taxon>
        <taxon>Pentapetalae</taxon>
        <taxon>rosids</taxon>
        <taxon>fabids</taxon>
        <taxon>Fabales</taxon>
        <taxon>Fabaceae</taxon>
        <taxon>Cercidoideae</taxon>
        <taxon>Cercideae</taxon>
        <taxon>Bauhiniinae</taxon>
        <taxon>Bauhinia</taxon>
    </lineage>
</organism>
<evidence type="ECO:0000313" key="1">
    <source>
        <dbReference type="EMBL" id="KAI4348823.1"/>
    </source>
</evidence>
<gene>
    <name evidence="1" type="ORF">L6164_009498</name>
</gene>